<proteinExistence type="inferred from homology"/>
<dbReference type="Pfam" id="PF01041">
    <property type="entry name" value="DegT_DnrJ_EryC1"/>
    <property type="match status" value="2"/>
</dbReference>
<dbReference type="Proteomes" id="UP000029556">
    <property type="component" value="Unassembled WGS sequence"/>
</dbReference>
<sequence>MNKRIYLCLAQMSGNEMKYIQEAFDTNWVVPLGPNVNAFEEELKRFIASTDCSRGRGERDREKLRMEQYPQSIEPHENDPDKLWLDGDERLKDKQVVALASGTSAVHLALVALGVKAGDEVICQSFTFCASSHPVTYQGATPVFVDSEKDSWNMDPDLLEEAIKDRIEKTGRKPKAIIVVYLYGMPAKIQEIQAVAQKYDIPLIEDAAEGLGARYKGQVVGTFGRFGVLSFNGNKMITTSGGGALICPNEETKNRVMFFATQAREAFPYYEHEVIGYNYRLSNICAGIGRGQLTVLDEHIAHHRRLAKLYKELFSKVEGITFHANPSTDFESNYWLNTITLDSELQVKGQEHAYEQAVKGAVGGAAGVVHATGKVHTSCEPNANVEAMRVALDKMGIESRPLWKPMHLQPVYKNCPAYTNGVSEQLFKVGLCLPSGPCVSEDDVRYIVQSIIDQIK</sequence>
<dbReference type="InterPro" id="IPR000653">
    <property type="entry name" value="DegT/StrS_aminotransferase"/>
</dbReference>
<keyword evidence="5" id="KW-0808">Transferase</keyword>
<comment type="caution">
    <text evidence="5">The sequence shown here is derived from an EMBL/GenBank/DDBJ whole genome shotgun (WGS) entry which is preliminary data.</text>
</comment>
<dbReference type="OrthoDB" id="9810913at2"/>
<dbReference type="RefSeq" id="WP_036871634.1">
    <property type="nucleotide sequence ID" value="NZ_JRNN01000025.1"/>
</dbReference>
<protein>
    <submittedName>
        <fullName evidence="5">Aminotransferase</fullName>
    </submittedName>
</protein>
<comment type="similarity">
    <text evidence="1 4">Belongs to the DegT/DnrJ/EryC1 family.</text>
</comment>
<dbReference type="InterPro" id="IPR015422">
    <property type="entry name" value="PyrdxlP-dep_Trfase_small"/>
</dbReference>
<keyword evidence="3 4" id="KW-0663">Pyridoxal phosphate</keyword>
<evidence type="ECO:0000313" key="5">
    <source>
        <dbReference type="EMBL" id="KGF36668.1"/>
    </source>
</evidence>
<evidence type="ECO:0000256" key="3">
    <source>
        <dbReference type="PIRSR" id="PIRSR000390-2"/>
    </source>
</evidence>
<dbReference type="GO" id="GO:0030170">
    <property type="term" value="F:pyridoxal phosphate binding"/>
    <property type="evidence" value="ECO:0007669"/>
    <property type="project" value="TreeGrafter"/>
</dbReference>
<dbReference type="SUPFAM" id="SSF53383">
    <property type="entry name" value="PLP-dependent transferases"/>
    <property type="match status" value="1"/>
</dbReference>
<dbReference type="Gene3D" id="3.40.640.10">
    <property type="entry name" value="Type I PLP-dependent aspartate aminotransferase-like (Major domain)"/>
    <property type="match status" value="1"/>
</dbReference>
<organism evidence="5 6">
    <name type="scientific">Hoylesella buccalis DNF00853</name>
    <dbReference type="NCBI Taxonomy" id="1401074"/>
    <lineage>
        <taxon>Bacteria</taxon>
        <taxon>Pseudomonadati</taxon>
        <taxon>Bacteroidota</taxon>
        <taxon>Bacteroidia</taxon>
        <taxon>Bacteroidales</taxon>
        <taxon>Prevotellaceae</taxon>
        <taxon>Hoylesella</taxon>
    </lineage>
</organism>
<feature type="active site" description="Proton acceptor" evidence="2">
    <location>
        <position position="235"/>
    </location>
</feature>
<dbReference type="PANTHER" id="PTHR30244:SF34">
    <property type="entry name" value="DTDP-4-AMINO-4,6-DIDEOXYGALACTOSE TRANSAMINASE"/>
    <property type="match status" value="1"/>
</dbReference>
<evidence type="ECO:0000256" key="2">
    <source>
        <dbReference type="PIRSR" id="PIRSR000390-1"/>
    </source>
</evidence>
<reference evidence="5 6" key="1">
    <citation type="submission" date="2014-07" db="EMBL/GenBank/DDBJ databases">
        <authorList>
            <person name="McCorrison J."/>
            <person name="Sanka R."/>
            <person name="Torralba M."/>
            <person name="Gillis M."/>
            <person name="Haft D.H."/>
            <person name="Methe B."/>
            <person name="Sutton G."/>
            <person name="Nelson K.E."/>
        </authorList>
    </citation>
    <scope>NUCLEOTIDE SEQUENCE [LARGE SCALE GENOMIC DNA]</scope>
    <source>
        <strain evidence="5 6">DNF00853</strain>
    </source>
</reference>
<dbReference type="InterPro" id="IPR015424">
    <property type="entry name" value="PyrdxlP-dep_Trfase"/>
</dbReference>
<dbReference type="EMBL" id="JRNN01000025">
    <property type="protein sequence ID" value="KGF36668.1"/>
    <property type="molecule type" value="Genomic_DNA"/>
</dbReference>
<dbReference type="CDD" id="cd00616">
    <property type="entry name" value="AHBA_syn"/>
    <property type="match status" value="1"/>
</dbReference>
<accession>A0A095ZPM5</accession>
<evidence type="ECO:0000256" key="4">
    <source>
        <dbReference type="RuleBase" id="RU004508"/>
    </source>
</evidence>
<gene>
    <name evidence="5" type="ORF">HMPREF2137_01340</name>
</gene>
<dbReference type="Gene3D" id="3.90.1150.10">
    <property type="entry name" value="Aspartate Aminotransferase, domain 1"/>
    <property type="match status" value="1"/>
</dbReference>
<evidence type="ECO:0000313" key="6">
    <source>
        <dbReference type="Proteomes" id="UP000029556"/>
    </source>
</evidence>
<feature type="modified residue" description="N6-(pyridoxal phosphate)lysine" evidence="3">
    <location>
        <position position="235"/>
    </location>
</feature>
<dbReference type="PANTHER" id="PTHR30244">
    <property type="entry name" value="TRANSAMINASE"/>
    <property type="match status" value="1"/>
</dbReference>
<dbReference type="GO" id="GO:0000271">
    <property type="term" value="P:polysaccharide biosynthetic process"/>
    <property type="evidence" value="ECO:0007669"/>
    <property type="project" value="TreeGrafter"/>
</dbReference>
<name>A0A095ZPM5_9BACT</name>
<dbReference type="InterPro" id="IPR015421">
    <property type="entry name" value="PyrdxlP-dep_Trfase_major"/>
</dbReference>
<keyword evidence="5" id="KW-0032">Aminotransferase</keyword>
<dbReference type="AlphaFoldDB" id="A0A095ZPM5"/>
<evidence type="ECO:0000256" key="1">
    <source>
        <dbReference type="ARBA" id="ARBA00037999"/>
    </source>
</evidence>
<dbReference type="GO" id="GO:0008483">
    <property type="term" value="F:transaminase activity"/>
    <property type="evidence" value="ECO:0007669"/>
    <property type="project" value="UniProtKB-KW"/>
</dbReference>
<dbReference type="PIRSF" id="PIRSF000390">
    <property type="entry name" value="PLP_StrS"/>
    <property type="match status" value="1"/>
</dbReference>